<dbReference type="EMBL" id="CAKMRJ010000001">
    <property type="protein sequence ID" value="CAH1415414.1"/>
    <property type="molecule type" value="Genomic_DNA"/>
</dbReference>
<keyword evidence="1" id="KW-0812">Transmembrane</keyword>
<sequence length="100" mass="11299">MHHPLLLSPSHLSLTRLTLLEKESKNPTTFVLPMSSSAASYLTMTSSVNGSDIRGIKIFHFLILCLCFLGIFWDPCATWTVNLKLGFEVFLDLKSKRNTR</sequence>
<name>A0AAU9LUE5_9ASTR</name>
<reference evidence="2 3" key="1">
    <citation type="submission" date="2022-01" db="EMBL/GenBank/DDBJ databases">
        <authorList>
            <person name="Xiong W."/>
            <person name="Schranz E."/>
        </authorList>
    </citation>
    <scope>NUCLEOTIDE SEQUENCE [LARGE SCALE GENOMIC DNA]</scope>
</reference>
<accession>A0AAU9LUE5</accession>
<gene>
    <name evidence="2" type="ORF">LVIROSA_LOCUS3265</name>
</gene>
<dbReference type="Proteomes" id="UP001157418">
    <property type="component" value="Unassembled WGS sequence"/>
</dbReference>
<evidence type="ECO:0000313" key="2">
    <source>
        <dbReference type="EMBL" id="CAH1415414.1"/>
    </source>
</evidence>
<comment type="caution">
    <text evidence="2">The sequence shown here is derived from an EMBL/GenBank/DDBJ whole genome shotgun (WGS) entry which is preliminary data.</text>
</comment>
<protein>
    <submittedName>
        <fullName evidence="2">Uncharacterized protein</fullName>
    </submittedName>
</protein>
<keyword evidence="1" id="KW-0472">Membrane</keyword>
<feature type="transmembrane region" description="Helical" evidence="1">
    <location>
        <begin position="56"/>
        <end position="73"/>
    </location>
</feature>
<evidence type="ECO:0000256" key="1">
    <source>
        <dbReference type="SAM" id="Phobius"/>
    </source>
</evidence>
<dbReference type="AlphaFoldDB" id="A0AAU9LUE5"/>
<evidence type="ECO:0000313" key="3">
    <source>
        <dbReference type="Proteomes" id="UP001157418"/>
    </source>
</evidence>
<keyword evidence="3" id="KW-1185">Reference proteome</keyword>
<proteinExistence type="predicted"/>
<keyword evidence="1" id="KW-1133">Transmembrane helix</keyword>
<organism evidence="2 3">
    <name type="scientific">Lactuca virosa</name>
    <dbReference type="NCBI Taxonomy" id="75947"/>
    <lineage>
        <taxon>Eukaryota</taxon>
        <taxon>Viridiplantae</taxon>
        <taxon>Streptophyta</taxon>
        <taxon>Embryophyta</taxon>
        <taxon>Tracheophyta</taxon>
        <taxon>Spermatophyta</taxon>
        <taxon>Magnoliopsida</taxon>
        <taxon>eudicotyledons</taxon>
        <taxon>Gunneridae</taxon>
        <taxon>Pentapetalae</taxon>
        <taxon>asterids</taxon>
        <taxon>campanulids</taxon>
        <taxon>Asterales</taxon>
        <taxon>Asteraceae</taxon>
        <taxon>Cichorioideae</taxon>
        <taxon>Cichorieae</taxon>
        <taxon>Lactucinae</taxon>
        <taxon>Lactuca</taxon>
    </lineage>
</organism>